<keyword evidence="6 10" id="KW-0812">Transmembrane</keyword>
<dbReference type="PIRSF" id="PIRSF006603">
    <property type="entry name" value="DinF"/>
    <property type="match status" value="1"/>
</dbReference>
<reference evidence="11 12" key="2">
    <citation type="journal article" date="2010" name="Stand. Genomic Sci.">
        <title>Complete genome sequence of Sebaldella termitidis type strain (NCTC 11300).</title>
        <authorList>
            <person name="Harmon-Smith M."/>
            <person name="Celia L."/>
            <person name="Chertkov O."/>
            <person name="Lapidus A."/>
            <person name="Copeland A."/>
            <person name="Glavina Del Rio T."/>
            <person name="Nolan M."/>
            <person name="Lucas S."/>
            <person name="Tice H."/>
            <person name="Cheng J.F."/>
            <person name="Han C."/>
            <person name="Detter J.C."/>
            <person name="Bruce D."/>
            <person name="Goodwin L."/>
            <person name="Pitluck S."/>
            <person name="Pati A."/>
            <person name="Liolios K."/>
            <person name="Ivanova N."/>
            <person name="Mavromatis K."/>
            <person name="Mikhailova N."/>
            <person name="Chen A."/>
            <person name="Palaniappan K."/>
            <person name="Land M."/>
            <person name="Hauser L."/>
            <person name="Chang Y.J."/>
            <person name="Jeffries C.D."/>
            <person name="Brettin T."/>
            <person name="Goker M."/>
            <person name="Beck B."/>
            <person name="Bristow J."/>
            <person name="Eisen J.A."/>
            <person name="Markowitz V."/>
            <person name="Hugenholtz P."/>
            <person name="Kyrpides N.C."/>
            <person name="Klenk H.P."/>
            <person name="Chen F."/>
        </authorList>
    </citation>
    <scope>NUCLEOTIDE SEQUENCE [LARGE SCALE GENOMIC DNA]</scope>
    <source>
        <strain evidence="12">ATCC 33386 / NCTC 11300</strain>
    </source>
</reference>
<sequence length="455" mass="49322">MENSISLEKDSIGKLLFKFSIPAVVGMLVNALYGAVDTIFVGQFVGTNALAGVGVTFPITNTIMAVGMLVGIGAAARISISLGQKKKNRAEKYLGNAVVLMIIGYALVGILGKVMITGILGYLELNPEVAAYANKFTNIMLIGSIFQIVGLGLNNVIRSCGSPKIAMFTMIIGGITNIILDYIFIVPFKMGVAGAAWATIIAQAVSCIWVTAYFFGKSSLLKMKLKNFKLSSYIVWSIVSIGFAPFMLQMAGSLIQFILSKQIVYAYSSGESDLVIGVMAVISRVTIILLMPVFGVNQGAQPIIGFNYGARQYDRVKKTLKLAMIVSTVLCVSSFIVIQTMPEVLLGLFISKNDMKAIEIGTHAIRIYCLGFAVVGFQVISSSFFQSIGKAAISMVLSMSRQIILLIPFLLILPRFMGSEGIWIAAPMSDFLAFILSVTMISWEMRKIRRMELSV</sequence>
<dbReference type="GO" id="GO:0042910">
    <property type="term" value="F:xenobiotic transmembrane transporter activity"/>
    <property type="evidence" value="ECO:0007669"/>
    <property type="project" value="InterPro"/>
</dbReference>
<dbReference type="InterPro" id="IPR002528">
    <property type="entry name" value="MATE_fam"/>
</dbReference>
<dbReference type="RefSeq" id="WP_012862095.1">
    <property type="nucleotide sequence ID" value="NC_013517.1"/>
</dbReference>
<evidence type="ECO:0000256" key="2">
    <source>
        <dbReference type="ARBA" id="ARBA00008417"/>
    </source>
</evidence>
<feature type="transmembrane region" description="Helical" evidence="10">
    <location>
        <begin position="165"/>
        <end position="188"/>
    </location>
</feature>
<dbReference type="PANTHER" id="PTHR43823:SF3">
    <property type="entry name" value="MULTIDRUG EXPORT PROTEIN MEPA"/>
    <property type="match status" value="1"/>
</dbReference>
<dbReference type="GO" id="GO:0015297">
    <property type="term" value="F:antiporter activity"/>
    <property type="evidence" value="ECO:0007669"/>
    <property type="project" value="InterPro"/>
</dbReference>
<dbReference type="InterPro" id="IPR048279">
    <property type="entry name" value="MdtK-like"/>
</dbReference>
<reference evidence="12" key="1">
    <citation type="submission" date="2009-09" db="EMBL/GenBank/DDBJ databases">
        <title>The complete chromosome of Sebaldella termitidis ATCC 33386.</title>
        <authorList>
            <consortium name="US DOE Joint Genome Institute (JGI-PGF)"/>
            <person name="Lucas S."/>
            <person name="Copeland A."/>
            <person name="Lapidus A."/>
            <person name="Glavina del Rio T."/>
            <person name="Dalin E."/>
            <person name="Tice H."/>
            <person name="Bruce D."/>
            <person name="Goodwin L."/>
            <person name="Pitluck S."/>
            <person name="Kyrpides N."/>
            <person name="Mavromatis K."/>
            <person name="Ivanova N."/>
            <person name="Mikhailova N."/>
            <person name="Sims D."/>
            <person name="Meincke L."/>
            <person name="Brettin T."/>
            <person name="Detter J.C."/>
            <person name="Han C."/>
            <person name="Larimer F."/>
            <person name="Land M."/>
            <person name="Hauser L."/>
            <person name="Markowitz V."/>
            <person name="Cheng J.F."/>
            <person name="Hugenholtz P."/>
            <person name="Woyke T."/>
            <person name="Wu D."/>
            <person name="Eisen J.A."/>
        </authorList>
    </citation>
    <scope>NUCLEOTIDE SEQUENCE [LARGE SCALE GENOMIC DNA]</scope>
    <source>
        <strain evidence="12">ATCC 33386 / NCTC 11300</strain>
    </source>
</reference>
<feature type="transmembrane region" description="Helical" evidence="10">
    <location>
        <begin position="235"/>
        <end position="259"/>
    </location>
</feature>
<keyword evidence="12" id="KW-1185">Reference proteome</keyword>
<dbReference type="HOGENOM" id="CLU_012893_0_0_0"/>
<evidence type="ECO:0000256" key="7">
    <source>
        <dbReference type="ARBA" id="ARBA00022989"/>
    </source>
</evidence>
<keyword evidence="9" id="KW-0046">Antibiotic resistance</keyword>
<evidence type="ECO:0000256" key="9">
    <source>
        <dbReference type="ARBA" id="ARBA00023251"/>
    </source>
</evidence>
<keyword evidence="5" id="KW-1003">Cell membrane</keyword>
<evidence type="ECO:0000256" key="3">
    <source>
        <dbReference type="ARBA" id="ARBA00022106"/>
    </source>
</evidence>
<keyword evidence="8 10" id="KW-0472">Membrane</keyword>
<dbReference type="AlphaFoldDB" id="D1AMC7"/>
<evidence type="ECO:0000256" key="4">
    <source>
        <dbReference type="ARBA" id="ARBA00022448"/>
    </source>
</evidence>
<dbReference type="InterPro" id="IPR045070">
    <property type="entry name" value="MATE_MepA-like"/>
</dbReference>
<dbReference type="STRING" id="526218.Sterm_2656"/>
<protein>
    <recommendedName>
        <fullName evidence="3">Multidrug export protein MepA</fullName>
    </recommendedName>
</protein>
<organism evidence="11 12">
    <name type="scientific">Sebaldella termitidis (strain ATCC 33386 / NCTC 11300)</name>
    <dbReference type="NCBI Taxonomy" id="526218"/>
    <lineage>
        <taxon>Bacteria</taxon>
        <taxon>Fusobacteriati</taxon>
        <taxon>Fusobacteriota</taxon>
        <taxon>Fusobacteriia</taxon>
        <taxon>Fusobacteriales</taxon>
        <taxon>Leptotrichiaceae</taxon>
        <taxon>Sebaldella</taxon>
    </lineage>
</organism>
<feature type="transmembrane region" description="Helical" evidence="10">
    <location>
        <begin position="360"/>
        <end position="380"/>
    </location>
</feature>
<accession>D1AMC7</accession>
<feature type="transmembrane region" description="Helical" evidence="10">
    <location>
        <begin position="135"/>
        <end position="153"/>
    </location>
</feature>
<evidence type="ECO:0000256" key="6">
    <source>
        <dbReference type="ARBA" id="ARBA00022692"/>
    </source>
</evidence>
<feature type="transmembrane region" description="Helical" evidence="10">
    <location>
        <begin position="55"/>
        <end position="76"/>
    </location>
</feature>
<keyword evidence="4" id="KW-0813">Transport</keyword>
<dbReference type="GO" id="GO:0046677">
    <property type="term" value="P:response to antibiotic"/>
    <property type="evidence" value="ECO:0007669"/>
    <property type="project" value="UniProtKB-KW"/>
</dbReference>
<dbReference type="NCBIfam" id="TIGR00797">
    <property type="entry name" value="matE"/>
    <property type="match status" value="1"/>
</dbReference>
<proteinExistence type="inferred from homology"/>
<evidence type="ECO:0000256" key="8">
    <source>
        <dbReference type="ARBA" id="ARBA00023136"/>
    </source>
</evidence>
<feature type="transmembrane region" description="Helical" evidence="10">
    <location>
        <begin position="320"/>
        <end position="340"/>
    </location>
</feature>
<comment type="subcellular location">
    <subcellularLocation>
        <location evidence="1">Cell membrane</location>
        <topology evidence="1">Multi-pass membrane protein</topology>
    </subcellularLocation>
</comment>
<dbReference type="PANTHER" id="PTHR43823">
    <property type="entry name" value="SPORULATION PROTEIN YKVU"/>
    <property type="match status" value="1"/>
</dbReference>
<evidence type="ECO:0000256" key="5">
    <source>
        <dbReference type="ARBA" id="ARBA00022475"/>
    </source>
</evidence>
<dbReference type="Proteomes" id="UP000000845">
    <property type="component" value="Chromosome"/>
</dbReference>
<dbReference type="Pfam" id="PF01554">
    <property type="entry name" value="MatE"/>
    <property type="match status" value="2"/>
</dbReference>
<evidence type="ECO:0000256" key="10">
    <source>
        <dbReference type="SAM" id="Phobius"/>
    </source>
</evidence>
<evidence type="ECO:0000313" key="11">
    <source>
        <dbReference type="EMBL" id="ACZ09501.1"/>
    </source>
</evidence>
<feature type="transmembrane region" description="Helical" evidence="10">
    <location>
        <begin position="422"/>
        <end position="443"/>
    </location>
</feature>
<keyword evidence="7 10" id="KW-1133">Transmembrane helix</keyword>
<feature type="transmembrane region" description="Helical" evidence="10">
    <location>
        <begin position="97"/>
        <end position="123"/>
    </location>
</feature>
<dbReference type="GO" id="GO:0005886">
    <property type="term" value="C:plasma membrane"/>
    <property type="evidence" value="ECO:0007669"/>
    <property type="project" value="UniProtKB-SubCell"/>
</dbReference>
<evidence type="ECO:0000256" key="1">
    <source>
        <dbReference type="ARBA" id="ARBA00004651"/>
    </source>
</evidence>
<comment type="similarity">
    <text evidence="2">Belongs to the multi antimicrobial extrusion (MATE) (TC 2.A.66.1) family. MepA subfamily.</text>
</comment>
<name>D1AMC7_SEBTE</name>
<dbReference type="EMBL" id="CP001739">
    <property type="protein sequence ID" value="ACZ09501.1"/>
    <property type="molecule type" value="Genomic_DNA"/>
</dbReference>
<dbReference type="KEGG" id="str:Sterm_2656"/>
<gene>
    <name evidence="11" type="ordered locus">Sterm_2656</name>
</gene>
<dbReference type="eggNOG" id="COG0534">
    <property type="taxonomic scope" value="Bacteria"/>
</dbReference>
<feature type="transmembrane region" description="Helical" evidence="10">
    <location>
        <begin position="274"/>
        <end position="294"/>
    </location>
</feature>
<evidence type="ECO:0000313" key="12">
    <source>
        <dbReference type="Proteomes" id="UP000000845"/>
    </source>
</evidence>
<feature type="transmembrane region" description="Helical" evidence="10">
    <location>
        <begin position="194"/>
        <end position="215"/>
    </location>
</feature>
<feature type="transmembrane region" description="Helical" evidence="10">
    <location>
        <begin position="15"/>
        <end position="35"/>
    </location>
</feature>
<dbReference type="CDD" id="cd13143">
    <property type="entry name" value="MATE_MepA_like"/>
    <property type="match status" value="1"/>
</dbReference>
<dbReference type="InterPro" id="IPR051327">
    <property type="entry name" value="MATE_MepA_subfamily"/>
</dbReference>
<feature type="transmembrane region" description="Helical" evidence="10">
    <location>
        <begin position="392"/>
        <end position="416"/>
    </location>
</feature>